<feature type="compositionally biased region" description="Basic and acidic residues" evidence="1">
    <location>
        <begin position="68"/>
        <end position="82"/>
    </location>
</feature>
<dbReference type="OMA" id="KTDICGR"/>
<evidence type="ECO:0000313" key="3">
    <source>
        <dbReference type="Proteomes" id="UP000002282"/>
    </source>
</evidence>
<feature type="region of interest" description="Disordered" evidence="1">
    <location>
        <begin position="18"/>
        <end position="82"/>
    </location>
</feature>
<dbReference type="EMBL" id="CM000159">
    <property type="protein sequence ID" value="KRK01303.1"/>
    <property type="molecule type" value="Genomic_DNA"/>
</dbReference>
<dbReference type="KEGG" id="dya:Dyak_GE27558"/>
<sequence length="82" mass="8925">MFKIRNFALLKLSEGVFGPRLMSKSSKDSGKDSCKGGDSKKGKDKKKKDLCGRTIVPTSPRCKNKPGGSDKSKSSKDDCKKN</sequence>
<dbReference type="Proteomes" id="UP000002282">
    <property type="component" value="Chromosome 3L"/>
</dbReference>
<feature type="compositionally biased region" description="Basic and acidic residues" evidence="1">
    <location>
        <begin position="25"/>
        <end position="51"/>
    </location>
</feature>
<dbReference type="PhylomeDB" id="A0A0R1E243"/>
<reference evidence="2 3" key="1">
    <citation type="journal article" date="2007" name="Nature">
        <title>Evolution of genes and genomes on the Drosophila phylogeny.</title>
        <authorList>
            <consortium name="Drosophila 12 Genomes Consortium"/>
            <person name="Clark A.G."/>
            <person name="Eisen M.B."/>
            <person name="Smith D.R."/>
            <person name="Bergman C.M."/>
            <person name="Oliver B."/>
            <person name="Markow T.A."/>
            <person name="Kaufman T.C."/>
            <person name="Kellis M."/>
            <person name="Gelbart W."/>
            <person name="Iyer V.N."/>
            <person name="Pollard D.A."/>
            <person name="Sackton T.B."/>
            <person name="Larracuente A.M."/>
            <person name="Singh N.D."/>
            <person name="Abad J.P."/>
            <person name="Abt D.N."/>
            <person name="Adryan B."/>
            <person name="Aguade M."/>
            <person name="Akashi H."/>
            <person name="Anderson W.W."/>
            <person name="Aquadro C.F."/>
            <person name="Ardell D.H."/>
            <person name="Arguello R."/>
            <person name="Artieri C.G."/>
            <person name="Barbash D.A."/>
            <person name="Barker D."/>
            <person name="Barsanti P."/>
            <person name="Batterham P."/>
            <person name="Batzoglou S."/>
            <person name="Begun D."/>
            <person name="Bhutkar A."/>
            <person name="Blanco E."/>
            <person name="Bosak S.A."/>
            <person name="Bradley R.K."/>
            <person name="Brand A.D."/>
            <person name="Brent M.R."/>
            <person name="Brooks A.N."/>
            <person name="Brown R.H."/>
            <person name="Butlin R.K."/>
            <person name="Caggese C."/>
            <person name="Calvi B.R."/>
            <person name="Bernardo de Carvalho A."/>
            <person name="Caspi A."/>
            <person name="Castrezana S."/>
            <person name="Celniker S.E."/>
            <person name="Chang J.L."/>
            <person name="Chapple C."/>
            <person name="Chatterji S."/>
            <person name="Chinwalla A."/>
            <person name="Civetta A."/>
            <person name="Clifton S.W."/>
            <person name="Comeron J.M."/>
            <person name="Costello J.C."/>
            <person name="Coyne J.A."/>
            <person name="Daub J."/>
            <person name="David R.G."/>
            <person name="Delcher A.L."/>
            <person name="Delehaunty K."/>
            <person name="Do C.B."/>
            <person name="Ebling H."/>
            <person name="Edwards K."/>
            <person name="Eickbush T."/>
            <person name="Evans J.D."/>
            <person name="Filipski A."/>
            <person name="Findeiss S."/>
            <person name="Freyhult E."/>
            <person name="Fulton L."/>
            <person name="Fulton R."/>
            <person name="Garcia A.C."/>
            <person name="Gardiner A."/>
            <person name="Garfield D.A."/>
            <person name="Garvin B.E."/>
            <person name="Gibson G."/>
            <person name="Gilbert D."/>
            <person name="Gnerre S."/>
            <person name="Godfrey J."/>
            <person name="Good R."/>
            <person name="Gotea V."/>
            <person name="Gravely B."/>
            <person name="Greenberg A.J."/>
            <person name="Griffiths-Jones S."/>
            <person name="Gross S."/>
            <person name="Guigo R."/>
            <person name="Gustafson E.A."/>
            <person name="Haerty W."/>
            <person name="Hahn M.W."/>
            <person name="Halligan D.L."/>
            <person name="Halpern A.L."/>
            <person name="Halter G.M."/>
            <person name="Han M.V."/>
            <person name="Heger A."/>
            <person name="Hillier L."/>
            <person name="Hinrichs A.S."/>
            <person name="Holmes I."/>
            <person name="Hoskins R.A."/>
            <person name="Hubisz M.J."/>
            <person name="Hultmark D."/>
            <person name="Huntley M.A."/>
            <person name="Jaffe D.B."/>
            <person name="Jagadeeshan S."/>
            <person name="Jeck W.R."/>
            <person name="Johnson J."/>
            <person name="Jones C.D."/>
            <person name="Jordan W.C."/>
            <person name="Karpen G.H."/>
            <person name="Kataoka E."/>
            <person name="Keightley P.D."/>
            <person name="Kheradpour P."/>
            <person name="Kirkness E.F."/>
            <person name="Koerich L.B."/>
            <person name="Kristiansen K."/>
            <person name="Kudrna D."/>
            <person name="Kulathinal R.J."/>
            <person name="Kumar S."/>
            <person name="Kwok R."/>
            <person name="Lander E."/>
            <person name="Langley C.H."/>
            <person name="Lapoint R."/>
            <person name="Lazzaro B.P."/>
            <person name="Lee S.J."/>
            <person name="Levesque L."/>
            <person name="Li R."/>
            <person name="Lin C.F."/>
            <person name="Lin M.F."/>
            <person name="Lindblad-Toh K."/>
            <person name="Llopart A."/>
            <person name="Long M."/>
            <person name="Low L."/>
            <person name="Lozovsky E."/>
            <person name="Lu J."/>
            <person name="Luo M."/>
            <person name="Machado C.A."/>
            <person name="Makalowski W."/>
            <person name="Marzo M."/>
            <person name="Matsuda M."/>
            <person name="Matzkin L."/>
            <person name="McAllister B."/>
            <person name="McBride C.S."/>
            <person name="McKernan B."/>
            <person name="McKernan K."/>
            <person name="Mendez-Lago M."/>
            <person name="Minx P."/>
            <person name="Mollenhauer M.U."/>
            <person name="Montooth K."/>
            <person name="Mount S.M."/>
            <person name="Mu X."/>
            <person name="Myers E."/>
            <person name="Negre B."/>
            <person name="Newfeld S."/>
            <person name="Nielsen R."/>
            <person name="Noor M.A."/>
            <person name="O'Grady P."/>
            <person name="Pachter L."/>
            <person name="Papaceit M."/>
            <person name="Parisi M.J."/>
            <person name="Parisi M."/>
            <person name="Parts L."/>
            <person name="Pedersen J.S."/>
            <person name="Pesole G."/>
            <person name="Phillippy A.M."/>
            <person name="Ponting C.P."/>
            <person name="Pop M."/>
            <person name="Porcelli D."/>
            <person name="Powell J.R."/>
            <person name="Prohaska S."/>
            <person name="Pruitt K."/>
            <person name="Puig M."/>
            <person name="Quesneville H."/>
            <person name="Ram K.R."/>
            <person name="Rand D."/>
            <person name="Rasmussen M.D."/>
            <person name="Reed L.K."/>
            <person name="Reenan R."/>
            <person name="Reily A."/>
            <person name="Remington K.A."/>
            <person name="Rieger T.T."/>
            <person name="Ritchie M.G."/>
            <person name="Robin C."/>
            <person name="Rogers Y.H."/>
            <person name="Rohde C."/>
            <person name="Rozas J."/>
            <person name="Rubenfield M.J."/>
            <person name="Ruiz A."/>
            <person name="Russo S."/>
            <person name="Salzberg S.L."/>
            <person name="Sanchez-Gracia A."/>
            <person name="Saranga D.J."/>
            <person name="Sato H."/>
            <person name="Schaeffer S.W."/>
            <person name="Schatz M.C."/>
            <person name="Schlenke T."/>
            <person name="Schwartz R."/>
            <person name="Segarra C."/>
            <person name="Singh R.S."/>
            <person name="Sirot L."/>
            <person name="Sirota M."/>
            <person name="Sisneros N.B."/>
            <person name="Smith C.D."/>
            <person name="Smith T.F."/>
            <person name="Spieth J."/>
            <person name="Stage D.E."/>
            <person name="Stark A."/>
            <person name="Stephan W."/>
            <person name="Strausberg R.L."/>
            <person name="Strempel S."/>
            <person name="Sturgill D."/>
            <person name="Sutton G."/>
            <person name="Sutton G.G."/>
            <person name="Tao W."/>
            <person name="Teichmann S."/>
            <person name="Tobari Y.N."/>
            <person name="Tomimura Y."/>
            <person name="Tsolas J.M."/>
            <person name="Valente V.L."/>
            <person name="Venter E."/>
            <person name="Venter J.C."/>
            <person name="Vicario S."/>
            <person name="Vieira F.G."/>
            <person name="Vilella A.J."/>
            <person name="Villasante A."/>
            <person name="Walenz B."/>
            <person name="Wang J."/>
            <person name="Wasserman M."/>
            <person name="Watts T."/>
            <person name="Wilson D."/>
            <person name="Wilson R.K."/>
            <person name="Wing R.A."/>
            <person name="Wolfner M.F."/>
            <person name="Wong A."/>
            <person name="Wong G.K."/>
            <person name="Wu C.I."/>
            <person name="Wu G."/>
            <person name="Yamamoto D."/>
            <person name="Yang H.P."/>
            <person name="Yang S.P."/>
            <person name="Yorke J.A."/>
            <person name="Yoshida K."/>
            <person name="Zdobnov E."/>
            <person name="Zhang P."/>
            <person name="Zhang Y."/>
            <person name="Zimin A.V."/>
            <person name="Baldwin J."/>
            <person name="Abdouelleil A."/>
            <person name="Abdulkadir J."/>
            <person name="Abebe A."/>
            <person name="Abera B."/>
            <person name="Abreu J."/>
            <person name="Acer S.C."/>
            <person name="Aftuck L."/>
            <person name="Alexander A."/>
            <person name="An P."/>
            <person name="Anderson E."/>
            <person name="Anderson S."/>
            <person name="Arachi H."/>
            <person name="Azer M."/>
            <person name="Bachantsang P."/>
            <person name="Barry A."/>
            <person name="Bayul T."/>
            <person name="Berlin A."/>
            <person name="Bessette D."/>
            <person name="Bloom T."/>
            <person name="Blye J."/>
            <person name="Boguslavskiy L."/>
            <person name="Bonnet C."/>
            <person name="Boukhgalter B."/>
            <person name="Bourzgui I."/>
            <person name="Brown A."/>
            <person name="Cahill P."/>
            <person name="Channer S."/>
            <person name="Cheshatsang Y."/>
            <person name="Chuda L."/>
            <person name="Citroen M."/>
            <person name="Collymore A."/>
            <person name="Cooke P."/>
            <person name="Costello M."/>
            <person name="D'Aco K."/>
            <person name="Daza R."/>
            <person name="De Haan G."/>
            <person name="DeGray S."/>
            <person name="DeMaso C."/>
            <person name="Dhargay N."/>
            <person name="Dooley K."/>
            <person name="Dooley E."/>
            <person name="Doricent M."/>
            <person name="Dorje P."/>
            <person name="Dorjee K."/>
            <person name="Dupes A."/>
            <person name="Elong R."/>
            <person name="Falk J."/>
            <person name="Farina A."/>
            <person name="Faro S."/>
            <person name="Ferguson D."/>
            <person name="Fisher S."/>
            <person name="Foley C.D."/>
            <person name="Franke A."/>
            <person name="Friedrich D."/>
            <person name="Gadbois L."/>
            <person name="Gearin G."/>
            <person name="Gearin C.R."/>
            <person name="Giannoukos G."/>
            <person name="Goode T."/>
            <person name="Graham J."/>
            <person name="Grandbois E."/>
            <person name="Grewal S."/>
            <person name="Gyaltsen K."/>
            <person name="Hafez N."/>
            <person name="Hagos B."/>
            <person name="Hall J."/>
            <person name="Henson C."/>
            <person name="Hollinger A."/>
            <person name="Honan T."/>
            <person name="Huard M.D."/>
            <person name="Hughes L."/>
            <person name="Hurhula B."/>
            <person name="Husby M.E."/>
            <person name="Kamat A."/>
            <person name="Kanga B."/>
            <person name="Kashin S."/>
            <person name="Khazanovich D."/>
            <person name="Kisner P."/>
            <person name="Lance K."/>
            <person name="Lara M."/>
            <person name="Lee W."/>
            <person name="Lennon N."/>
            <person name="Letendre F."/>
            <person name="LeVine R."/>
            <person name="Lipovsky A."/>
            <person name="Liu X."/>
            <person name="Liu J."/>
            <person name="Liu S."/>
            <person name="Lokyitsang T."/>
            <person name="Lokyitsang Y."/>
            <person name="Lubonja R."/>
            <person name="Lui A."/>
            <person name="MacDonald P."/>
            <person name="Magnisalis V."/>
            <person name="Maru K."/>
            <person name="Matthews C."/>
            <person name="McCusker W."/>
            <person name="McDonough S."/>
            <person name="Mehta T."/>
            <person name="Meldrim J."/>
            <person name="Meneus L."/>
            <person name="Mihai O."/>
            <person name="Mihalev A."/>
            <person name="Mihova T."/>
            <person name="Mittelman R."/>
            <person name="Mlenga V."/>
            <person name="Montmayeur A."/>
            <person name="Mulrain L."/>
            <person name="Navidi A."/>
            <person name="Naylor J."/>
            <person name="Negash T."/>
            <person name="Nguyen T."/>
            <person name="Nguyen N."/>
            <person name="Nicol R."/>
            <person name="Norbu C."/>
            <person name="Norbu N."/>
            <person name="Novod N."/>
            <person name="O'Neill B."/>
            <person name="Osman S."/>
            <person name="Markiewicz E."/>
            <person name="Oyono O.L."/>
            <person name="Patti C."/>
            <person name="Phunkhang P."/>
            <person name="Pierre F."/>
            <person name="Priest M."/>
            <person name="Raghuraman S."/>
            <person name="Rege F."/>
            <person name="Reyes R."/>
            <person name="Rise C."/>
            <person name="Rogov P."/>
            <person name="Ross K."/>
            <person name="Ryan E."/>
            <person name="Settipalli S."/>
            <person name="Shea T."/>
            <person name="Sherpa N."/>
            <person name="Shi L."/>
            <person name="Shih D."/>
            <person name="Sparrow T."/>
            <person name="Spaulding J."/>
            <person name="Stalker J."/>
            <person name="Stange-Thomann N."/>
            <person name="Stavropoulos S."/>
            <person name="Stone C."/>
            <person name="Strader C."/>
            <person name="Tesfaye S."/>
            <person name="Thomson T."/>
            <person name="Thoulutsang Y."/>
            <person name="Thoulutsang D."/>
            <person name="Topham K."/>
            <person name="Topping I."/>
            <person name="Tsamla T."/>
            <person name="Vassiliev H."/>
            <person name="Vo A."/>
            <person name="Wangchuk T."/>
            <person name="Wangdi T."/>
            <person name="Weiand M."/>
            <person name="Wilkinson J."/>
            <person name="Wilson A."/>
            <person name="Yadav S."/>
            <person name="Young G."/>
            <person name="Yu Q."/>
            <person name="Zembek L."/>
            <person name="Zhong D."/>
            <person name="Zimmer A."/>
            <person name="Zwirko Z."/>
            <person name="Jaffe D.B."/>
            <person name="Alvarez P."/>
            <person name="Brockman W."/>
            <person name="Butler J."/>
            <person name="Chin C."/>
            <person name="Gnerre S."/>
            <person name="Grabherr M."/>
            <person name="Kleber M."/>
            <person name="Mauceli E."/>
            <person name="MacCallum I."/>
        </authorList>
    </citation>
    <scope>NUCLEOTIDE SEQUENCE [LARGE SCALE GENOMIC DNA]</scope>
    <source>
        <strain evidence="3">Tai18E2 / Tucson 14021-0261.01</strain>
    </source>
</reference>
<proteinExistence type="predicted"/>
<evidence type="ECO:0000256" key="1">
    <source>
        <dbReference type="SAM" id="MobiDB-lite"/>
    </source>
</evidence>
<dbReference type="AlphaFoldDB" id="A0A0R1E243"/>
<name>A0A0R1E243_DROYA</name>
<reference evidence="2 3" key="2">
    <citation type="journal article" date="2007" name="PLoS Biol.">
        <title>Principles of genome evolution in the Drosophila melanogaster species group.</title>
        <authorList>
            <person name="Ranz J.M."/>
            <person name="Maurin D."/>
            <person name="Chan Y.S."/>
            <person name="von Grotthuss M."/>
            <person name="Hillier L.W."/>
            <person name="Roote J."/>
            <person name="Ashburner M."/>
            <person name="Bergman C.M."/>
        </authorList>
    </citation>
    <scope>NUCLEOTIDE SEQUENCE [LARGE SCALE GENOMIC DNA]</scope>
    <source>
        <strain evidence="3">Tai18E2 / Tucson 14021-0261.01</strain>
    </source>
</reference>
<organism evidence="2 3">
    <name type="scientific">Drosophila yakuba</name>
    <name type="common">Fruit fly</name>
    <dbReference type="NCBI Taxonomy" id="7245"/>
    <lineage>
        <taxon>Eukaryota</taxon>
        <taxon>Metazoa</taxon>
        <taxon>Ecdysozoa</taxon>
        <taxon>Arthropoda</taxon>
        <taxon>Hexapoda</taxon>
        <taxon>Insecta</taxon>
        <taxon>Pterygota</taxon>
        <taxon>Neoptera</taxon>
        <taxon>Endopterygota</taxon>
        <taxon>Diptera</taxon>
        <taxon>Brachycera</taxon>
        <taxon>Muscomorpha</taxon>
        <taxon>Ephydroidea</taxon>
        <taxon>Drosophilidae</taxon>
        <taxon>Drosophila</taxon>
        <taxon>Sophophora</taxon>
    </lineage>
</organism>
<evidence type="ECO:0000313" key="2">
    <source>
        <dbReference type="EMBL" id="KRK01303.1"/>
    </source>
</evidence>
<protein>
    <submittedName>
        <fullName evidence="2">Uncharacterized protein</fullName>
    </submittedName>
</protein>
<gene>
    <name evidence="2" type="primary">Dyak\GE27558</name>
    <name evidence="2" type="synonym">GE27558</name>
    <name evidence="2" type="ORF">Dyak_GE27558</name>
</gene>
<accession>A0A0R1E243</accession>
<keyword evidence="3" id="KW-1185">Reference proteome</keyword>